<keyword evidence="10 15" id="KW-0798">TonB box</keyword>
<dbReference type="RefSeq" id="WP_072788286.1">
    <property type="nucleotide sequence ID" value="NZ_FRCX01000013.1"/>
</dbReference>
<evidence type="ECO:0000256" key="6">
    <source>
        <dbReference type="ARBA" id="ARBA00022692"/>
    </source>
</evidence>
<comment type="similarity">
    <text evidence="2 14 15">Belongs to the TonB-dependent receptor family.</text>
</comment>
<dbReference type="Gene3D" id="3.55.50.30">
    <property type="match status" value="1"/>
</dbReference>
<evidence type="ECO:0000256" key="9">
    <source>
        <dbReference type="ARBA" id="ARBA00023065"/>
    </source>
</evidence>
<keyword evidence="12 18" id="KW-0675">Receptor</keyword>
<dbReference type="InterPro" id="IPR037066">
    <property type="entry name" value="Plug_dom_sf"/>
</dbReference>
<feature type="chain" id="PRO_5013337266" evidence="16">
    <location>
        <begin position="30"/>
        <end position="807"/>
    </location>
</feature>
<feature type="signal peptide" evidence="16">
    <location>
        <begin position="1"/>
        <end position="29"/>
    </location>
</feature>
<organism evidence="18 19">
    <name type="scientific">Duganella sacchari</name>
    <dbReference type="NCBI Taxonomy" id="551987"/>
    <lineage>
        <taxon>Bacteria</taxon>
        <taxon>Pseudomonadati</taxon>
        <taxon>Pseudomonadota</taxon>
        <taxon>Betaproteobacteria</taxon>
        <taxon>Burkholderiales</taxon>
        <taxon>Oxalobacteraceae</taxon>
        <taxon>Telluria group</taxon>
        <taxon>Duganella</taxon>
    </lineage>
</organism>
<keyword evidence="6 14" id="KW-0812">Transmembrane</keyword>
<comment type="subcellular location">
    <subcellularLocation>
        <location evidence="1 14">Cell outer membrane</location>
        <topology evidence="1 14">Multi-pass membrane protein</topology>
    </subcellularLocation>
</comment>
<reference evidence="19" key="1">
    <citation type="submission" date="2016-11" db="EMBL/GenBank/DDBJ databases">
        <authorList>
            <person name="Varghese N."/>
            <person name="Submissions S."/>
        </authorList>
    </citation>
    <scope>NUCLEOTIDE SEQUENCE [LARGE SCALE GENOMIC DNA]</scope>
    <source>
        <strain evidence="19">Sac-22</strain>
    </source>
</reference>
<evidence type="ECO:0000256" key="8">
    <source>
        <dbReference type="ARBA" id="ARBA00023004"/>
    </source>
</evidence>
<evidence type="ECO:0000259" key="17">
    <source>
        <dbReference type="SMART" id="SM00965"/>
    </source>
</evidence>
<dbReference type="Proteomes" id="UP000184339">
    <property type="component" value="Unassembled WGS sequence"/>
</dbReference>
<dbReference type="InterPro" id="IPR011662">
    <property type="entry name" value="Secretin/TonB_short_N"/>
</dbReference>
<dbReference type="CDD" id="cd01347">
    <property type="entry name" value="ligand_gated_channel"/>
    <property type="match status" value="1"/>
</dbReference>
<evidence type="ECO:0000256" key="15">
    <source>
        <dbReference type="RuleBase" id="RU003357"/>
    </source>
</evidence>
<evidence type="ECO:0000256" key="13">
    <source>
        <dbReference type="ARBA" id="ARBA00023237"/>
    </source>
</evidence>
<dbReference type="InterPro" id="IPR036942">
    <property type="entry name" value="Beta-barrel_TonB_sf"/>
</dbReference>
<evidence type="ECO:0000256" key="3">
    <source>
        <dbReference type="ARBA" id="ARBA00022448"/>
    </source>
</evidence>
<dbReference type="FunFam" id="2.170.130.10:FF:000010">
    <property type="entry name" value="Ferripyoverdine receptor"/>
    <property type="match status" value="1"/>
</dbReference>
<dbReference type="GO" id="GO:0009279">
    <property type="term" value="C:cell outer membrane"/>
    <property type="evidence" value="ECO:0007669"/>
    <property type="project" value="UniProtKB-SubCell"/>
</dbReference>
<dbReference type="Gene3D" id="2.170.130.10">
    <property type="entry name" value="TonB-dependent receptor, plug domain"/>
    <property type="match status" value="1"/>
</dbReference>
<evidence type="ECO:0000256" key="10">
    <source>
        <dbReference type="ARBA" id="ARBA00023077"/>
    </source>
</evidence>
<keyword evidence="8" id="KW-0408">Iron</keyword>
<evidence type="ECO:0000256" key="5">
    <source>
        <dbReference type="ARBA" id="ARBA00022496"/>
    </source>
</evidence>
<dbReference type="EMBL" id="FRCX01000013">
    <property type="protein sequence ID" value="SHN41810.1"/>
    <property type="molecule type" value="Genomic_DNA"/>
</dbReference>
<evidence type="ECO:0000313" key="19">
    <source>
        <dbReference type="Proteomes" id="UP000184339"/>
    </source>
</evidence>
<sequence>MQNHFKRSPIACAISLMLCLGASMPQAQAQNTPALRAQVQEFNIPAGQLAPALRSFAMTAGVTLIFTPEQTDYKNTAGLRGVYLVPDGFAELLAGSGLEAARVENGYVLRPVTAAAQAGHETALPAVTVSASRPLTTEGTGSYTASAATTATRMELSLRETPQSVSVLTRHQIDDQGLVTLDDAVKNITGLVMQKGYYSGNSGSFSARGFPITNMLLDGLPTSMGANGTFNADNADLVIYDRIEVVRGANGLTSGSGNPSAAINMVRKRPTADQQVSLTASAGRWNDYQLQLDAANALNEAKTLRGRTVISVQDKDNFYDVAHDRIQHVYGIIEADIAPGATLTVGAHYRKLKNIGGYQEFPTHDNGAQLNLPRSTTLGNAYDFWHQTDKTIFAELEQRFGKGWKARLSAIKKWQDLDTIFSSFGGSEGAYTQNSQAYKLDNQQSSFDANVGGPFSLLGRAHEVSIGVSRRKAFNNNYGDWGVRDTPLALDPFHWDPYAASRPVANYDRWATVSTLRETGLYGAARFSVTDPLSVIVGARSSWYDYTNERSHDGYKVTREITPYAGAVYDLNTTHSLYASWTQIFQPQSAVDVNGNLLKPVTGTNYEAGVKGEYFGGLLNASLAVFQVSQENRAMTDRSGPSPCPGSGATFCSRASGKVESKGMEFEVSGELTPGWQATAGYAYVSAKYVTDSNAANIGKLFDPDLPRHQFKASTSYRLPGDLQRWRVGGSVTTQNAVYSSDDASVQQGGYAVVGLHAGYQFDDHLSLRLNVNNVFDKTYLQGIGWTGGGNTYGAPRNATLTLNYKL</sequence>
<keyword evidence="13 14" id="KW-0998">Cell outer membrane</keyword>
<dbReference type="STRING" id="551987.SAMN05192549_11312"/>
<keyword evidence="11 14" id="KW-0472">Membrane</keyword>
<keyword evidence="5" id="KW-0410">Iron transport</keyword>
<dbReference type="NCBIfam" id="TIGR01783">
    <property type="entry name" value="TonB-siderophor"/>
    <property type="match status" value="1"/>
</dbReference>
<dbReference type="SUPFAM" id="SSF56935">
    <property type="entry name" value="Porins"/>
    <property type="match status" value="1"/>
</dbReference>
<evidence type="ECO:0000256" key="2">
    <source>
        <dbReference type="ARBA" id="ARBA00009810"/>
    </source>
</evidence>
<keyword evidence="4 14" id="KW-1134">Transmembrane beta strand</keyword>
<dbReference type="InterPro" id="IPR010105">
    <property type="entry name" value="TonB_sidphr_rcpt"/>
</dbReference>
<dbReference type="Pfam" id="PF00593">
    <property type="entry name" value="TonB_dep_Rec_b-barrel"/>
    <property type="match status" value="1"/>
</dbReference>
<feature type="domain" description="Secretin/TonB short N-terminal" evidence="17">
    <location>
        <begin position="62"/>
        <end position="112"/>
    </location>
</feature>
<dbReference type="AlphaFoldDB" id="A0A1M7R6L4"/>
<keyword evidence="9" id="KW-0406">Ion transport</keyword>
<dbReference type="PROSITE" id="PS52016">
    <property type="entry name" value="TONB_DEPENDENT_REC_3"/>
    <property type="match status" value="1"/>
</dbReference>
<proteinExistence type="inferred from homology"/>
<evidence type="ECO:0000256" key="14">
    <source>
        <dbReference type="PROSITE-ProRule" id="PRU01360"/>
    </source>
</evidence>
<dbReference type="OrthoDB" id="174652at2"/>
<evidence type="ECO:0000256" key="1">
    <source>
        <dbReference type="ARBA" id="ARBA00004571"/>
    </source>
</evidence>
<gene>
    <name evidence="18" type="ORF">SAMN05192549_11312</name>
</gene>
<evidence type="ECO:0000313" key="18">
    <source>
        <dbReference type="EMBL" id="SHN41810.1"/>
    </source>
</evidence>
<keyword evidence="19" id="KW-1185">Reference proteome</keyword>
<dbReference type="InterPro" id="IPR012910">
    <property type="entry name" value="Plug_dom"/>
</dbReference>
<dbReference type="Pfam" id="PF07715">
    <property type="entry name" value="Plug"/>
    <property type="match status" value="1"/>
</dbReference>
<evidence type="ECO:0000256" key="7">
    <source>
        <dbReference type="ARBA" id="ARBA00022729"/>
    </source>
</evidence>
<dbReference type="PANTHER" id="PTHR32552:SF74">
    <property type="entry name" value="HYDROXAMATE SIDEROPHORE RECEPTOR FHUE"/>
    <property type="match status" value="1"/>
</dbReference>
<dbReference type="GO" id="GO:0015891">
    <property type="term" value="P:siderophore transport"/>
    <property type="evidence" value="ECO:0007669"/>
    <property type="project" value="InterPro"/>
</dbReference>
<protein>
    <submittedName>
        <fullName evidence="18">Outer-membrane receptor for ferric coprogen and ferric-rhodotorulic acid</fullName>
    </submittedName>
</protein>
<dbReference type="InterPro" id="IPR039426">
    <property type="entry name" value="TonB-dep_rcpt-like"/>
</dbReference>
<keyword evidence="3 14" id="KW-0813">Transport</keyword>
<dbReference type="Gene3D" id="2.40.170.20">
    <property type="entry name" value="TonB-dependent receptor, beta-barrel domain"/>
    <property type="match status" value="1"/>
</dbReference>
<evidence type="ECO:0000256" key="16">
    <source>
        <dbReference type="SAM" id="SignalP"/>
    </source>
</evidence>
<dbReference type="SMART" id="SM00965">
    <property type="entry name" value="STN"/>
    <property type="match status" value="1"/>
</dbReference>
<evidence type="ECO:0000256" key="4">
    <source>
        <dbReference type="ARBA" id="ARBA00022452"/>
    </source>
</evidence>
<dbReference type="GO" id="GO:0015344">
    <property type="term" value="F:siderophore uptake transmembrane transporter activity"/>
    <property type="evidence" value="ECO:0007669"/>
    <property type="project" value="TreeGrafter"/>
</dbReference>
<evidence type="ECO:0000256" key="11">
    <source>
        <dbReference type="ARBA" id="ARBA00023136"/>
    </source>
</evidence>
<accession>A0A1M7R6L4</accession>
<name>A0A1M7R6L4_9BURK</name>
<dbReference type="InterPro" id="IPR000531">
    <property type="entry name" value="Beta-barrel_TonB"/>
</dbReference>
<dbReference type="PANTHER" id="PTHR32552">
    <property type="entry name" value="FERRICHROME IRON RECEPTOR-RELATED"/>
    <property type="match status" value="1"/>
</dbReference>
<keyword evidence="7 16" id="KW-0732">Signal</keyword>
<dbReference type="GO" id="GO:0038023">
    <property type="term" value="F:signaling receptor activity"/>
    <property type="evidence" value="ECO:0007669"/>
    <property type="project" value="InterPro"/>
</dbReference>
<evidence type="ECO:0000256" key="12">
    <source>
        <dbReference type="ARBA" id="ARBA00023170"/>
    </source>
</evidence>